<dbReference type="HOGENOM" id="CLU_014598_0_0_1"/>
<evidence type="ECO:0000313" key="4">
    <source>
        <dbReference type="Proteomes" id="UP000000689"/>
    </source>
</evidence>
<dbReference type="GO" id="GO:0000164">
    <property type="term" value="C:protein phosphatase type 1 complex"/>
    <property type="evidence" value="ECO:0007669"/>
    <property type="project" value="TreeGrafter"/>
</dbReference>
<feature type="region of interest" description="Disordered" evidence="1">
    <location>
        <begin position="920"/>
        <end position="974"/>
    </location>
</feature>
<feature type="compositionally biased region" description="Low complexity" evidence="1">
    <location>
        <begin position="524"/>
        <end position="557"/>
    </location>
</feature>
<organism evidence="3 4">
    <name type="scientific">Naumovozyma dairenensis (strain ATCC 10597 / BCRC 20456 / CBS 421 / NBRC 0211 / NRRL Y-12639)</name>
    <name type="common">Saccharomyces dairenensis</name>
    <dbReference type="NCBI Taxonomy" id="1071378"/>
    <lineage>
        <taxon>Eukaryota</taxon>
        <taxon>Fungi</taxon>
        <taxon>Dikarya</taxon>
        <taxon>Ascomycota</taxon>
        <taxon>Saccharomycotina</taxon>
        <taxon>Saccharomycetes</taxon>
        <taxon>Saccharomycetales</taxon>
        <taxon>Saccharomycetaceae</taxon>
        <taxon>Naumovozyma</taxon>
    </lineage>
</organism>
<feature type="region of interest" description="Disordered" evidence="1">
    <location>
        <begin position="48"/>
        <end position="75"/>
    </location>
</feature>
<feature type="compositionally biased region" description="Low complexity" evidence="1">
    <location>
        <begin position="922"/>
        <end position="943"/>
    </location>
</feature>
<dbReference type="EMBL" id="HE580270">
    <property type="protein sequence ID" value="CCD24588.1"/>
    <property type="molecule type" value="Genomic_DNA"/>
</dbReference>
<dbReference type="InterPro" id="IPR038175">
    <property type="entry name" value="CBM21_dom_sf"/>
</dbReference>
<gene>
    <name evidence="3" type="primary">NDAI0D02740</name>
    <name evidence="3" type="ordered locus">NDAI_0D02740</name>
</gene>
<dbReference type="GO" id="GO:0008157">
    <property type="term" value="F:protein phosphatase 1 binding"/>
    <property type="evidence" value="ECO:0007669"/>
    <property type="project" value="TreeGrafter"/>
</dbReference>
<feature type="region of interest" description="Disordered" evidence="1">
    <location>
        <begin position="515"/>
        <end position="557"/>
    </location>
</feature>
<dbReference type="GO" id="GO:2001069">
    <property type="term" value="F:glycogen binding"/>
    <property type="evidence" value="ECO:0007669"/>
    <property type="project" value="TreeGrafter"/>
</dbReference>
<accession>G0W9X7</accession>
<name>G0W9X7_NAUDC</name>
<protein>
    <recommendedName>
        <fullName evidence="2">CBM21 domain-containing protein</fullName>
    </recommendedName>
</protein>
<dbReference type="PANTHER" id="PTHR12307:SF51">
    <property type="entry name" value="SERINE_THREONINE-PROTEIN PHOSPHATASE 1 REGULATORY SUBUNIT GAC1-RELATED"/>
    <property type="match status" value="1"/>
</dbReference>
<feature type="region of interest" description="Disordered" evidence="1">
    <location>
        <begin position="882"/>
        <end position="901"/>
    </location>
</feature>
<feature type="compositionally biased region" description="Basic and acidic residues" evidence="1">
    <location>
        <begin position="889"/>
        <end position="901"/>
    </location>
</feature>
<dbReference type="Pfam" id="PF03370">
    <property type="entry name" value="CBM_21"/>
    <property type="match status" value="1"/>
</dbReference>
<dbReference type="Proteomes" id="UP000000689">
    <property type="component" value="Chromosome 4"/>
</dbReference>
<feature type="region of interest" description="Disordered" evidence="1">
    <location>
        <begin position="569"/>
        <end position="592"/>
    </location>
</feature>
<reference evidence="3 4" key="1">
    <citation type="journal article" date="2011" name="Proc. Natl. Acad. Sci. U.S.A.">
        <title>Evolutionary erosion of yeast sex chromosomes by mating-type switching accidents.</title>
        <authorList>
            <person name="Gordon J.L."/>
            <person name="Armisen D."/>
            <person name="Proux-Wera E."/>
            <person name="Oheigeartaigh S.S."/>
            <person name="Byrne K.P."/>
            <person name="Wolfe K.H."/>
        </authorList>
    </citation>
    <scope>NUCLEOTIDE SEQUENCE [LARGE SCALE GENOMIC DNA]</scope>
    <source>
        <strain evidence="4">ATCC 10597 / BCRC 20456 / CBS 421 / NBRC 0211 / NRRL Y-12639</strain>
    </source>
</reference>
<dbReference type="InterPro" id="IPR050782">
    <property type="entry name" value="PP1_regulatory_subunit_3"/>
</dbReference>
<evidence type="ECO:0000256" key="1">
    <source>
        <dbReference type="SAM" id="MobiDB-lite"/>
    </source>
</evidence>
<dbReference type="RefSeq" id="XP_003669831.1">
    <property type="nucleotide sequence ID" value="XM_003669783.1"/>
</dbReference>
<dbReference type="PROSITE" id="PS51159">
    <property type="entry name" value="CBM21"/>
    <property type="match status" value="1"/>
</dbReference>
<dbReference type="PANTHER" id="PTHR12307">
    <property type="entry name" value="PROTEIN PHOSPHATASE 1 REGULATORY SUBUNIT"/>
    <property type="match status" value="1"/>
</dbReference>
<sequence>MKKLKSSLKLSTISKSHSDTSIPKNVRFAPQLTTIKRFDYRDEPIIISTENSPLGSPRLHDDDDDNTRSAGSRRRGNEYSFDLENDIELETEKFWFNNRSLLPDLLKNEKMFNYYNDLNDFHLDDFYNSDIGTDPDDLLDDDDVYDDDYDDDELDGRRSSDYKFIRPHHRRSLLLDVMENDDGHNMVNNAHNHHSLIDNNHGNHFTYHSPTDDLLHSSGAHGESLSLYVNPRSFDSINWNIKSSNVVPFQNNCYVSKESLESSLFQFLQGQNIRLHSLDQDPKDSYKIVGLIYVNNLNFEKFSEVKFTFNHWKDMHYVSAVYNKSITSNIDEFKFIIDLNSLKFFLQVKNLLSSKVDQNNLSIELCCRYDVNNETYYDNNNYQNYHISLIATFQNASIDQTPKISNKENITPNKDFFYSSLSVEPNQPRSLTNFNNTTFIPNTPSISTTSSQRTFSDNTDYYNTSPLKHLYHNDTTPFVKRPARSNEVIENIDNLIDNKMITYYNKNSGLNTGMSTSFDNQAGSSLPVSQSSTLNSSSHNSNDTLLSDTSSSSSFNSLQYPLKSTSTSYTNTESFTLPSSSATSTVSPSTDPHITNNFDYSDLYEPNDTLLTDANLYNYSFNSVNLKNPNNNPLNDNDNEDSCFNYSSPFLSTYNNNGNTPVNDGTIIGGIIPENYNDQSRDNSADLNFFDDSQSIGTNTTIDDTNNNIYSQTLNDTNTSRIFIHDKNNNSTDTLLGFSVPLEPPNISKESSLNLTNSRDNLTIFTEPTSNSNSNLNSIPNSATISNTASITKSKTNSNTIILNLDPEHEQKQKMKQNLNLNIPHNDTNTNTITDKALSTVSYHPIPDFDTERSKLSVKKSGLKDLTYQAFLESYCFYNPKQEQSTTEEQERQQEEENDFEEHNKMQNEFINTPIALAGSLDNINSDHNNDNNTDTNTNNSNIQSYSSTDTSLHSNSFLSTTPPILSQGHDRWL</sequence>
<dbReference type="AlphaFoldDB" id="G0W9X7"/>
<feature type="compositionally biased region" description="Polar residues" evidence="1">
    <location>
        <begin position="944"/>
        <end position="965"/>
    </location>
</feature>
<proteinExistence type="predicted"/>
<dbReference type="eggNOG" id="KOG3986">
    <property type="taxonomic scope" value="Eukaryota"/>
</dbReference>
<dbReference type="OrthoDB" id="1881at2759"/>
<dbReference type="Gene3D" id="2.60.40.2440">
    <property type="entry name" value="Carbohydrate binding type-21 domain"/>
    <property type="match status" value="1"/>
</dbReference>
<evidence type="ECO:0000259" key="2">
    <source>
        <dbReference type="PROSITE" id="PS51159"/>
    </source>
</evidence>
<dbReference type="KEGG" id="ndi:NDAI_0D02740"/>
<keyword evidence="4" id="KW-1185">Reference proteome</keyword>
<feature type="compositionally biased region" description="Low complexity" evidence="1">
    <location>
        <begin position="578"/>
        <end position="592"/>
    </location>
</feature>
<dbReference type="STRING" id="1071378.G0W9X7"/>
<feature type="domain" description="CBM21" evidence="2">
    <location>
        <begin position="265"/>
        <end position="388"/>
    </location>
</feature>
<dbReference type="GO" id="GO:0005979">
    <property type="term" value="P:regulation of glycogen biosynthetic process"/>
    <property type="evidence" value="ECO:0007669"/>
    <property type="project" value="TreeGrafter"/>
</dbReference>
<dbReference type="InterPro" id="IPR005036">
    <property type="entry name" value="CBM21_dom"/>
</dbReference>
<dbReference type="GeneID" id="11495093"/>
<evidence type="ECO:0000313" key="3">
    <source>
        <dbReference type="EMBL" id="CCD24588.1"/>
    </source>
</evidence>